<sequence>MYRIPLLAVALLLSACGSTDKDRGLSGAAIGAGAGAVVGAVTGLTVVQGVVLGAGAGGLTGILTDEDDIDLGKPLWE</sequence>
<keyword evidence="3" id="KW-1185">Reference proteome</keyword>
<dbReference type="Pfam" id="PF13441">
    <property type="entry name" value="Gly-zipper_YMGG"/>
    <property type="match status" value="1"/>
</dbReference>
<reference evidence="2 3" key="1">
    <citation type="submission" date="2019-06" db="EMBL/GenBank/DDBJ databases">
        <title>Whole genome sequence for Rhodospirillaceae sp. R148.</title>
        <authorList>
            <person name="Wang G."/>
        </authorList>
    </citation>
    <scope>NUCLEOTIDE SEQUENCE [LARGE SCALE GENOMIC DNA]</scope>
    <source>
        <strain evidence="2 3">R148</strain>
    </source>
</reference>
<protein>
    <recommendedName>
        <fullName evidence="1">YMGG-like Gly-zipper domain-containing protein</fullName>
    </recommendedName>
</protein>
<dbReference type="AlphaFoldDB" id="A0A545TXB4"/>
<dbReference type="PROSITE" id="PS51257">
    <property type="entry name" value="PROKAR_LIPOPROTEIN"/>
    <property type="match status" value="1"/>
</dbReference>
<dbReference type="InterPro" id="IPR027367">
    <property type="entry name" value="Gly-zipper_YMGG"/>
</dbReference>
<feature type="domain" description="YMGG-like Gly-zipper" evidence="1">
    <location>
        <begin position="24"/>
        <end position="64"/>
    </location>
</feature>
<organism evidence="2 3">
    <name type="scientific">Denitrobaculum tricleocarpae</name>
    <dbReference type="NCBI Taxonomy" id="2591009"/>
    <lineage>
        <taxon>Bacteria</taxon>
        <taxon>Pseudomonadati</taxon>
        <taxon>Pseudomonadota</taxon>
        <taxon>Alphaproteobacteria</taxon>
        <taxon>Rhodospirillales</taxon>
        <taxon>Rhodospirillaceae</taxon>
        <taxon>Denitrobaculum</taxon>
    </lineage>
</organism>
<comment type="caution">
    <text evidence="2">The sequence shown here is derived from an EMBL/GenBank/DDBJ whole genome shotgun (WGS) entry which is preliminary data.</text>
</comment>
<name>A0A545TXB4_9PROT</name>
<evidence type="ECO:0000313" key="3">
    <source>
        <dbReference type="Proteomes" id="UP000315252"/>
    </source>
</evidence>
<accession>A0A545TXB4</accession>
<dbReference type="RefSeq" id="WP_142895507.1">
    <property type="nucleotide sequence ID" value="NZ_ML660053.1"/>
</dbReference>
<proteinExistence type="predicted"/>
<evidence type="ECO:0000313" key="2">
    <source>
        <dbReference type="EMBL" id="TQV81876.1"/>
    </source>
</evidence>
<gene>
    <name evidence="2" type="ORF">FKG95_06450</name>
</gene>
<dbReference type="EMBL" id="VHSH01000002">
    <property type="protein sequence ID" value="TQV81876.1"/>
    <property type="molecule type" value="Genomic_DNA"/>
</dbReference>
<dbReference type="Proteomes" id="UP000315252">
    <property type="component" value="Unassembled WGS sequence"/>
</dbReference>
<evidence type="ECO:0000259" key="1">
    <source>
        <dbReference type="Pfam" id="PF13441"/>
    </source>
</evidence>